<feature type="compositionally biased region" description="Polar residues" evidence="1">
    <location>
        <begin position="77"/>
        <end position="87"/>
    </location>
</feature>
<name>A0AAW2XBT3_9LAMI</name>
<feature type="compositionally biased region" description="Polar residues" evidence="1">
    <location>
        <begin position="1"/>
        <end position="19"/>
    </location>
</feature>
<gene>
    <name evidence="2" type="ORF">Slati_1101900</name>
</gene>
<feature type="compositionally biased region" description="Polar residues" evidence="1">
    <location>
        <begin position="104"/>
        <end position="113"/>
    </location>
</feature>
<reference evidence="2" key="2">
    <citation type="journal article" date="2024" name="Plant">
        <title>Genomic evolution and insights into agronomic trait innovations of Sesamum species.</title>
        <authorList>
            <person name="Miao H."/>
            <person name="Wang L."/>
            <person name="Qu L."/>
            <person name="Liu H."/>
            <person name="Sun Y."/>
            <person name="Le M."/>
            <person name="Wang Q."/>
            <person name="Wei S."/>
            <person name="Zheng Y."/>
            <person name="Lin W."/>
            <person name="Duan Y."/>
            <person name="Cao H."/>
            <person name="Xiong S."/>
            <person name="Wang X."/>
            <person name="Wei L."/>
            <person name="Li C."/>
            <person name="Ma Q."/>
            <person name="Ju M."/>
            <person name="Zhao R."/>
            <person name="Li G."/>
            <person name="Mu C."/>
            <person name="Tian Q."/>
            <person name="Mei H."/>
            <person name="Zhang T."/>
            <person name="Gao T."/>
            <person name="Zhang H."/>
        </authorList>
    </citation>
    <scope>NUCLEOTIDE SEQUENCE</scope>
    <source>
        <strain evidence="2">KEN1</strain>
    </source>
</reference>
<accession>A0AAW2XBT3</accession>
<feature type="compositionally biased region" description="Basic and acidic residues" evidence="1">
    <location>
        <begin position="117"/>
        <end position="127"/>
    </location>
</feature>
<feature type="region of interest" description="Disordered" evidence="1">
    <location>
        <begin position="77"/>
        <end position="135"/>
    </location>
</feature>
<proteinExistence type="predicted"/>
<feature type="region of interest" description="Disordered" evidence="1">
    <location>
        <begin position="1"/>
        <end position="28"/>
    </location>
</feature>
<evidence type="ECO:0000313" key="2">
    <source>
        <dbReference type="EMBL" id="KAL0451238.1"/>
    </source>
</evidence>
<comment type="caution">
    <text evidence="2">The sequence shown here is derived from an EMBL/GenBank/DDBJ whole genome shotgun (WGS) entry which is preliminary data.</text>
</comment>
<organism evidence="2">
    <name type="scientific">Sesamum latifolium</name>
    <dbReference type="NCBI Taxonomy" id="2727402"/>
    <lineage>
        <taxon>Eukaryota</taxon>
        <taxon>Viridiplantae</taxon>
        <taxon>Streptophyta</taxon>
        <taxon>Embryophyta</taxon>
        <taxon>Tracheophyta</taxon>
        <taxon>Spermatophyta</taxon>
        <taxon>Magnoliopsida</taxon>
        <taxon>eudicotyledons</taxon>
        <taxon>Gunneridae</taxon>
        <taxon>Pentapetalae</taxon>
        <taxon>asterids</taxon>
        <taxon>lamiids</taxon>
        <taxon>Lamiales</taxon>
        <taxon>Pedaliaceae</taxon>
        <taxon>Sesamum</taxon>
    </lineage>
</organism>
<dbReference type="EMBL" id="JACGWN010000004">
    <property type="protein sequence ID" value="KAL0451238.1"/>
    <property type="molecule type" value="Genomic_DNA"/>
</dbReference>
<evidence type="ECO:0000256" key="1">
    <source>
        <dbReference type="SAM" id="MobiDB-lite"/>
    </source>
</evidence>
<sequence>MANSDNGGDNGSYEGNSSLPAAAGPTVLPADPAAVATNIPTPALDQIDGPAVLNPLFCEQLREFIVETINLILYGSQASGVGPSSQLERGGTPASQGMDEQVPTGLQQDQSTPADFPCKEAAGRQPHDIWQSLKK</sequence>
<reference evidence="2" key="1">
    <citation type="submission" date="2020-06" db="EMBL/GenBank/DDBJ databases">
        <authorList>
            <person name="Li T."/>
            <person name="Hu X."/>
            <person name="Zhang T."/>
            <person name="Song X."/>
            <person name="Zhang H."/>
            <person name="Dai N."/>
            <person name="Sheng W."/>
            <person name="Hou X."/>
            <person name="Wei L."/>
        </authorList>
    </citation>
    <scope>NUCLEOTIDE SEQUENCE</scope>
    <source>
        <strain evidence="2">KEN1</strain>
        <tissue evidence="2">Leaf</tissue>
    </source>
</reference>
<dbReference type="AlphaFoldDB" id="A0AAW2XBT3"/>
<protein>
    <submittedName>
        <fullName evidence="2">Uncharacterized protein</fullName>
    </submittedName>
</protein>